<evidence type="ECO:0000313" key="2">
    <source>
        <dbReference type="Proteomes" id="UP000017170"/>
    </source>
</evidence>
<dbReference type="Proteomes" id="UP000017170">
    <property type="component" value="Unassembled WGS sequence"/>
</dbReference>
<proteinExistence type="predicted"/>
<name>U6SMM2_9BACI</name>
<dbReference type="AlphaFoldDB" id="U6SMM2"/>
<reference evidence="1 2" key="1">
    <citation type="journal article" date="2013" name="Genome Announc.">
        <title>Genome Sequence of the Extreme Obligate Alkaliphile Bacillus marmarensis Strain DSM 21297.</title>
        <authorList>
            <person name="Wernick D.G."/>
            <person name="Choi K.Y."/>
            <person name="Tat C.A."/>
            <person name="Lafontaine Rivera J.G."/>
            <person name="Liao J.C."/>
        </authorList>
    </citation>
    <scope>NUCLEOTIDE SEQUENCE [LARGE SCALE GENOMIC DNA]</scope>
    <source>
        <strain evidence="1 2">DSM 21297</strain>
    </source>
</reference>
<protein>
    <submittedName>
        <fullName evidence="1">Uncharacterized protein</fullName>
    </submittedName>
</protein>
<keyword evidence="2" id="KW-1185">Reference proteome</keyword>
<accession>U6SMM2</accession>
<evidence type="ECO:0000313" key="1">
    <source>
        <dbReference type="EMBL" id="ERN52823.1"/>
    </source>
</evidence>
<sequence length="110" mass="12199">MTQLKRESNPSPGFPAGFLPQHLGSNGQFLVTGTGNPLPTRDTQLFNELRTLKEEVQSLRTIINQLNNKPSSYVGYSSESKPSNVIKASSFYELDTGEAYLYDGSKWVVI</sequence>
<dbReference type="EMBL" id="ATAE01000031">
    <property type="protein sequence ID" value="ERN52823.1"/>
    <property type="molecule type" value="Genomic_DNA"/>
</dbReference>
<gene>
    <name evidence="1" type="ORF">A33I_14095</name>
</gene>
<comment type="caution">
    <text evidence="1">The sequence shown here is derived from an EMBL/GenBank/DDBJ whole genome shotgun (WGS) entry which is preliminary data.</text>
</comment>
<dbReference type="RefSeq" id="WP_022628450.1">
    <property type="nucleotide sequence ID" value="NZ_ATAE01000031.1"/>
</dbReference>
<dbReference type="PATRIC" id="fig|1188261.3.peg.2246"/>
<organism evidence="1 2">
    <name type="scientific">Alkalihalophilus marmarensis DSM 21297</name>
    <dbReference type="NCBI Taxonomy" id="1188261"/>
    <lineage>
        <taxon>Bacteria</taxon>
        <taxon>Bacillati</taxon>
        <taxon>Bacillota</taxon>
        <taxon>Bacilli</taxon>
        <taxon>Bacillales</taxon>
        <taxon>Bacillaceae</taxon>
        <taxon>Alkalihalophilus</taxon>
    </lineage>
</organism>